<reference evidence="2" key="1">
    <citation type="submission" date="2022-11" db="UniProtKB">
        <authorList>
            <consortium name="WormBaseParasite"/>
        </authorList>
    </citation>
    <scope>IDENTIFICATION</scope>
</reference>
<dbReference type="Proteomes" id="UP000887566">
    <property type="component" value="Unplaced"/>
</dbReference>
<protein>
    <submittedName>
        <fullName evidence="2">Uncharacterized protein</fullName>
    </submittedName>
</protein>
<accession>A0A914WIW2</accession>
<dbReference type="WBParaSite" id="PSAMB.scaffold4293size15083.g23964.t1">
    <property type="protein sequence ID" value="PSAMB.scaffold4293size15083.g23964.t1"/>
    <property type="gene ID" value="PSAMB.scaffold4293size15083.g23964"/>
</dbReference>
<proteinExistence type="predicted"/>
<name>A0A914WIW2_9BILA</name>
<sequence>MTPGMLSKLFCALGSSSTDNSTVTYVDVTLPPIVHEFAVGPEEYSTFGTSPAVDHQHHLYITKTVSSLLKRRL</sequence>
<evidence type="ECO:0000313" key="2">
    <source>
        <dbReference type="WBParaSite" id="PSAMB.scaffold4293size15083.g23964.t1"/>
    </source>
</evidence>
<dbReference type="AlphaFoldDB" id="A0A914WIW2"/>
<evidence type="ECO:0000313" key="1">
    <source>
        <dbReference type="Proteomes" id="UP000887566"/>
    </source>
</evidence>
<organism evidence="1 2">
    <name type="scientific">Plectus sambesii</name>
    <dbReference type="NCBI Taxonomy" id="2011161"/>
    <lineage>
        <taxon>Eukaryota</taxon>
        <taxon>Metazoa</taxon>
        <taxon>Ecdysozoa</taxon>
        <taxon>Nematoda</taxon>
        <taxon>Chromadorea</taxon>
        <taxon>Plectida</taxon>
        <taxon>Plectina</taxon>
        <taxon>Plectoidea</taxon>
        <taxon>Plectidae</taxon>
        <taxon>Plectus</taxon>
    </lineage>
</organism>
<keyword evidence="1" id="KW-1185">Reference proteome</keyword>